<proteinExistence type="inferred from homology"/>
<dbReference type="PRINTS" id="PR00735">
    <property type="entry name" value="GLHYDRLASE8"/>
</dbReference>
<evidence type="ECO:0000256" key="4">
    <source>
        <dbReference type="SAM" id="SignalP"/>
    </source>
</evidence>
<keyword evidence="3" id="KW-0326">Glycosidase</keyword>
<dbReference type="InterPro" id="IPR012341">
    <property type="entry name" value="6hp_glycosidase-like_sf"/>
</dbReference>
<keyword evidence="4" id="KW-0732">Signal</keyword>
<dbReference type="GO" id="GO:0004553">
    <property type="term" value="F:hydrolase activity, hydrolyzing O-glycosyl compounds"/>
    <property type="evidence" value="ECO:0007669"/>
    <property type="project" value="InterPro"/>
</dbReference>
<dbReference type="RefSeq" id="WP_069466649.1">
    <property type="nucleotide sequence ID" value="NZ_FODD01000016.1"/>
</dbReference>
<dbReference type="InterPro" id="IPR008928">
    <property type="entry name" value="6-hairpin_glycosidase_sf"/>
</dbReference>
<dbReference type="STRING" id="310780.SAMN05216267_101673"/>
<dbReference type="AlphaFoldDB" id="A0A1H8LLD8"/>
<organism evidence="5 6">
    <name type="scientific">Actinacidiphila rubida</name>
    <dbReference type="NCBI Taxonomy" id="310780"/>
    <lineage>
        <taxon>Bacteria</taxon>
        <taxon>Bacillati</taxon>
        <taxon>Actinomycetota</taxon>
        <taxon>Actinomycetes</taxon>
        <taxon>Kitasatosporales</taxon>
        <taxon>Streptomycetaceae</taxon>
        <taxon>Actinacidiphila</taxon>
    </lineage>
</organism>
<accession>A0A1H8LLD8</accession>
<evidence type="ECO:0000256" key="1">
    <source>
        <dbReference type="ARBA" id="ARBA00009209"/>
    </source>
</evidence>
<dbReference type="OrthoDB" id="9803461at2"/>
<dbReference type="Proteomes" id="UP000181951">
    <property type="component" value="Unassembled WGS sequence"/>
</dbReference>
<dbReference type="SUPFAM" id="SSF48208">
    <property type="entry name" value="Six-hairpin glycosidases"/>
    <property type="match status" value="1"/>
</dbReference>
<dbReference type="Gene3D" id="1.50.10.10">
    <property type="match status" value="1"/>
</dbReference>
<feature type="signal peptide" evidence="4">
    <location>
        <begin position="1"/>
        <end position="28"/>
    </location>
</feature>
<name>A0A1H8LLD8_9ACTN</name>
<evidence type="ECO:0000313" key="5">
    <source>
        <dbReference type="EMBL" id="SEO05833.1"/>
    </source>
</evidence>
<reference evidence="5 6" key="1">
    <citation type="submission" date="2016-10" db="EMBL/GenBank/DDBJ databases">
        <authorList>
            <person name="de Groot N.N."/>
        </authorList>
    </citation>
    <scope>NUCLEOTIDE SEQUENCE [LARGE SCALE GENOMIC DNA]</scope>
    <source>
        <strain evidence="5 6">CGMCC 4.2026</strain>
    </source>
</reference>
<feature type="chain" id="PRO_5039618767" evidence="4">
    <location>
        <begin position="29"/>
        <end position="689"/>
    </location>
</feature>
<evidence type="ECO:0000313" key="6">
    <source>
        <dbReference type="Proteomes" id="UP000181951"/>
    </source>
</evidence>
<dbReference type="EMBL" id="FODD01000016">
    <property type="protein sequence ID" value="SEO05833.1"/>
    <property type="molecule type" value="Genomic_DNA"/>
</dbReference>
<dbReference type="GO" id="GO:0005975">
    <property type="term" value="P:carbohydrate metabolic process"/>
    <property type="evidence" value="ECO:0007669"/>
    <property type="project" value="InterPro"/>
</dbReference>
<dbReference type="Pfam" id="PF01270">
    <property type="entry name" value="Glyco_hydro_8"/>
    <property type="match status" value="1"/>
</dbReference>
<keyword evidence="6" id="KW-1185">Reference proteome</keyword>
<comment type="similarity">
    <text evidence="1">Belongs to the glycosyl hydrolase 8 (cellulase D) family.</text>
</comment>
<sequence>MRPRALRSRLLASAAVSALLALPLTALAVSPAQAATASHPFPTHTAYKVGVTPSASQSTRDAAVEKQYDSWKATYLVHGCASNEYYVSTKGDGDAPNNGPVSEGQGYGMNIVPLMAGYDAAAQTEFNGLWQLVKDHKDADGLMQWQLDGKTCAYTDTGTPDSATDGDLDIGYGLILADKQWGGYTTDAKAWLANIYAHDVASDGHLKCEDDGPSTDTRPSDHMLDHLRAFAAYDTAHDWNKVVQRTEAVDSAFSAAYSASTGLLSDFVVGANTSSPKPAPADYQESQPDNIVGYNSIRVPWHMGTDALLNGTTTAATAYGLATKESACLKAEAGGNPQNVYPHTKLNCTPYSTSDQAEEAGDSVGPAAMAAGDQAWTDAIWKQLGTNPFGDGYYGESIKTLVAIVMAGDYWNPASATAPANDFSVAVSPSAGSVAAGSSATATVSTAVTSGSAQSVALSASGLPSGATASFSPASVTAGGTSTLTVTTGTGTPAGSYPVTVTGTAASGSHTATYTLTVTSGGSGCTAGQLLGDPGFENGSNPAPWTQSSSLGFAPVTASSTDEAAHAGGWLAWLNGDSAADTDTVAQSVTIPAGCTASFSYWLHVDTTESTTTATPDTLKVQVLSSTGSVLATLHTYSNLDHLTGYAQHSHDLSAYAGQTVTLKFTGTETDANGGTTDFVFDDTALNVS</sequence>
<gene>
    <name evidence="5" type="ORF">SAMN05216267_101673</name>
</gene>
<evidence type="ECO:0000256" key="2">
    <source>
        <dbReference type="ARBA" id="ARBA00022801"/>
    </source>
</evidence>
<dbReference type="InterPro" id="IPR002037">
    <property type="entry name" value="Glyco_hydro_8"/>
</dbReference>
<keyword evidence="2 5" id="KW-0378">Hydrolase</keyword>
<protein>
    <submittedName>
        <fullName evidence="5">Glycosyl hydrolases family 8</fullName>
    </submittedName>
</protein>
<evidence type="ECO:0000256" key="3">
    <source>
        <dbReference type="ARBA" id="ARBA00023295"/>
    </source>
</evidence>